<dbReference type="GO" id="GO:0006749">
    <property type="term" value="P:glutathione metabolic process"/>
    <property type="evidence" value="ECO:0007669"/>
    <property type="project" value="TreeGrafter"/>
</dbReference>
<evidence type="ECO:0000259" key="1">
    <source>
        <dbReference type="Pfam" id="PF02538"/>
    </source>
</evidence>
<evidence type="ECO:0000313" key="3">
    <source>
        <dbReference type="Proteomes" id="UP001162834"/>
    </source>
</evidence>
<dbReference type="RefSeq" id="WP_259313123.1">
    <property type="nucleotide sequence ID" value="NZ_CP087164.1"/>
</dbReference>
<dbReference type="PANTHER" id="PTHR11365">
    <property type="entry name" value="5-OXOPROLINASE RELATED"/>
    <property type="match status" value="1"/>
</dbReference>
<dbReference type="Pfam" id="PF02538">
    <property type="entry name" value="Hydantoinase_B"/>
    <property type="match status" value="1"/>
</dbReference>
<keyword evidence="2" id="KW-0436">Ligase</keyword>
<sequence>MTEHATSGETRIDPITLGVLGGAFQAIGLEMGHALKRMAYSPAAQQVEDLGGGLFTADGREICESDTTPMHIGSIPAYIQGFMRRLEGNVNPGDIIIHNNPYHGASHSPDLCVAIPIFDPAHPNELLAWSASTIHLSDTGGVFPGIAIDVHDVWAESKIYDSLKLYENGVRNEQLWQFFIDNTRTPSYVIGDTEAMIAAGKLGEKRFLGLLERYGRETVMDAVEEFLDYCERMMRAQIEAVPDGTWEAEGWLDDDGRNRGEPLYVHTKITIEGSDITVDLSKSCDNVPTGFNVPFGGSVLPGIYTVIRSVFLDEATFTDFIPQNDGIFRPIKVIAREGSIFNPEFPRSALSRVCPILRASDAAIQALAEVVPDRVAAGSSSIGVGVYTGYIPEKSEYWVHVEINEGSYGGRCGKDGIDAIDVLTVNSRNTPIEETDWLFPLRTERYELRDVEPAPGQWRGGIGIIRSNTFVEGGAFTSETDRAYEPPPGLFGGGTGHTLRLYRIDPEGAEHPLESKQTNYSMDAGSTLVWEQACGGGYGDPLRRDPEAVLRDYLDEFISADGAREGYGVVIDETAEAVDAAATERLRAQRGGNR</sequence>
<organism evidence="2 3">
    <name type="scientific">Capillimicrobium parvum</name>
    <dbReference type="NCBI Taxonomy" id="2884022"/>
    <lineage>
        <taxon>Bacteria</taxon>
        <taxon>Bacillati</taxon>
        <taxon>Actinomycetota</taxon>
        <taxon>Thermoleophilia</taxon>
        <taxon>Solirubrobacterales</taxon>
        <taxon>Capillimicrobiaceae</taxon>
        <taxon>Capillimicrobium</taxon>
    </lineage>
</organism>
<dbReference type="GO" id="GO:0016874">
    <property type="term" value="F:ligase activity"/>
    <property type="evidence" value="ECO:0007669"/>
    <property type="project" value="UniProtKB-KW"/>
</dbReference>
<proteinExistence type="predicted"/>
<feature type="domain" description="Hydantoinase B/oxoprolinase" evidence="1">
    <location>
        <begin position="13"/>
        <end position="541"/>
    </location>
</feature>
<protein>
    <submittedName>
        <fullName evidence="2">Acetophenone carboxylase delta subunit</fullName>
        <ecNumber evidence="2">6.4.1.8</ecNumber>
    </submittedName>
</protein>
<keyword evidence="3" id="KW-1185">Reference proteome</keyword>
<dbReference type="GO" id="GO:0017168">
    <property type="term" value="F:5-oxoprolinase (ATP-hydrolyzing) activity"/>
    <property type="evidence" value="ECO:0007669"/>
    <property type="project" value="TreeGrafter"/>
</dbReference>
<dbReference type="InterPro" id="IPR045079">
    <property type="entry name" value="Oxoprolinase-like"/>
</dbReference>
<gene>
    <name evidence="2" type="primary">apc4_23</name>
    <name evidence="2" type="ORF">DSM104329_05548</name>
</gene>
<accession>A0A9E6Y515</accession>
<dbReference type="PANTHER" id="PTHR11365:SF23">
    <property type="entry name" value="HYPOTHETICAL 5-OXOPROLINASE (EUROFUNG)-RELATED"/>
    <property type="match status" value="1"/>
</dbReference>
<name>A0A9E6Y515_9ACTN</name>
<dbReference type="EC" id="6.4.1.8" evidence="2"/>
<dbReference type="GO" id="GO:0005829">
    <property type="term" value="C:cytosol"/>
    <property type="evidence" value="ECO:0007669"/>
    <property type="project" value="TreeGrafter"/>
</dbReference>
<dbReference type="EMBL" id="CP087164">
    <property type="protein sequence ID" value="UGS39116.1"/>
    <property type="molecule type" value="Genomic_DNA"/>
</dbReference>
<dbReference type="AlphaFoldDB" id="A0A9E6Y515"/>
<dbReference type="Proteomes" id="UP001162834">
    <property type="component" value="Chromosome"/>
</dbReference>
<evidence type="ECO:0000313" key="2">
    <source>
        <dbReference type="EMBL" id="UGS39116.1"/>
    </source>
</evidence>
<dbReference type="InterPro" id="IPR003692">
    <property type="entry name" value="Hydantoinase_B"/>
</dbReference>
<dbReference type="KEGG" id="sbae:DSM104329_05548"/>
<reference evidence="2" key="1">
    <citation type="journal article" date="2022" name="Int. J. Syst. Evol. Microbiol.">
        <title>Pseudomonas aegrilactucae sp. nov. and Pseudomonas morbosilactucae sp. nov., pathogens causing bacterial rot of lettuce in Japan.</title>
        <authorList>
            <person name="Sawada H."/>
            <person name="Fujikawa T."/>
            <person name="Satou M."/>
        </authorList>
    </citation>
    <scope>NUCLEOTIDE SEQUENCE</scope>
    <source>
        <strain evidence="2">0166_1</strain>
    </source>
</reference>